<keyword evidence="1" id="KW-0808">Transferase</keyword>
<evidence type="ECO:0000256" key="2">
    <source>
        <dbReference type="ARBA" id="ARBA00022741"/>
    </source>
</evidence>
<dbReference type="Pfam" id="PF00781">
    <property type="entry name" value="DAGK_cat"/>
    <property type="match status" value="1"/>
</dbReference>
<evidence type="ECO:0000259" key="5">
    <source>
        <dbReference type="PROSITE" id="PS50146"/>
    </source>
</evidence>
<proteinExistence type="predicted"/>
<keyword evidence="4" id="KW-0067">ATP-binding</keyword>
<dbReference type="RefSeq" id="WP_218284675.1">
    <property type="nucleotide sequence ID" value="NZ_CP076448.1"/>
</dbReference>
<dbReference type="PANTHER" id="PTHR12358">
    <property type="entry name" value="SPHINGOSINE KINASE"/>
    <property type="match status" value="1"/>
</dbReference>
<dbReference type="PANTHER" id="PTHR12358:SF106">
    <property type="entry name" value="LIPID KINASE YEGS"/>
    <property type="match status" value="1"/>
</dbReference>
<dbReference type="GO" id="GO:0005886">
    <property type="term" value="C:plasma membrane"/>
    <property type="evidence" value="ECO:0007669"/>
    <property type="project" value="TreeGrafter"/>
</dbReference>
<keyword evidence="7" id="KW-1185">Reference proteome</keyword>
<dbReference type="GO" id="GO:0016301">
    <property type="term" value="F:kinase activity"/>
    <property type="evidence" value="ECO:0007669"/>
    <property type="project" value="UniProtKB-KW"/>
</dbReference>
<keyword evidence="2" id="KW-0547">Nucleotide-binding</keyword>
<feature type="domain" description="DAGKc" evidence="5">
    <location>
        <begin position="1"/>
        <end position="126"/>
    </location>
</feature>
<dbReference type="InterPro" id="IPR050187">
    <property type="entry name" value="Lipid_Phosphate_FormReg"/>
</dbReference>
<sequence length="291" mass="29714">MFLIVNPAAGSRRRRRLERVVAALSDAGIRVTLAETVAPGDAERLAREAATRGARVVVTAGGDGTIAEVANGIAGSNTLLGVIPTGTANVFAHELGLPFAPAAIAASLAAARTRTVLPGLARFADGRERLFLQMLGVGFDAAVVAALDTALKRRIGKGAYVVETLRQLAAWRFPRLALALDGAPAEAAQVIATKGRLYGGRFVIAPGASPDRPGLVACLFEQGGLWAALLAGLALPLGLVPRLPGFAARPVGRLDVLGPPGLPVQADGDLIGRTPVTVGAMAASLEVIVPA</sequence>
<dbReference type="PROSITE" id="PS50146">
    <property type="entry name" value="DAGK"/>
    <property type="match status" value="1"/>
</dbReference>
<accession>A0A975YIU8</accession>
<dbReference type="InterPro" id="IPR001206">
    <property type="entry name" value="Diacylglycerol_kinase_cat_dom"/>
</dbReference>
<dbReference type="Pfam" id="PF19279">
    <property type="entry name" value="YegS_C"/>
    <property type="match status" value="1"/>
</dbReference>
<evidence type="ECO:0000313" key="7">
    <source>
        <dbReference type="Proteomes" id="UP000694001"/>
    </source>
</evidence>
<dbReference type="GO" id="GO:0005524">
    <property type="term" value="F:ATP binding"/>
    <property type="evidence" value="ECO:0007669"/>
    <property type="project" value="UniProtKB-KW"/>
</dbReference>
<keyword evidence="3 6" id="KW-0418">Kinase</keyword>
<organism evidence="6 7">
    <name type="scientific">Elioraea tepida</name>
    <dbReference type="NCBI Taxonomy" id="2843330"/>
    <lineage>
        <taxon>Bacteria</taxon>
        <taxon>Pseudomonadati</taxon>
        <taxon>Pseudomonadota</taxon>
        <taxon>Alphaproteobacteria</taxon>
        <taxon>Acetobacterales</taxon>
        <taxon>Elioraeaceae</taxon>
        <taxon>Elioraea</taxon>
    </lineage>
</organism>
<evidence type="ECO:0000313" key="6">
    <source>
        <dbReference type="EMBL" id="QXM23768.1"/>
    </source>
</evidence>
<dbReference type="KEGG" id="elio:KO353_10680"/>
<evidence type="ECO:0000256" key="4">
    <source>
        <dbReference type="ARBA" id="ARBA00022840"/>
    </source>
</evidence>
<evidence type="ECO:0000256" key="1">
    <source>
        <dbReference type="ARBA" id="ARBA00022679"/>
    </source>
</evidence>
<gene>
    <name evidence="6" type="ORF">KO353_10680</name>
</gene>
<dbReference type="Proteomes" id="UP000694001">
    <property type="component" value="Chromosome"/>
</dbReference>
<dbReference type="EMBL" id="CP076448">
    <property type="protein sequence ID" value="QXM23768.1"/>
    <property type="molecule type" value="Genomic_DNA"/>
</dbReference>
<reference evidence="6" key="1">
    <citation type="submission" date="2021-06" db="EMBL/GenBank/DDBJ databases">
        <title>Elioraea tepida, sp. nov., a moderately thermophilic aerobic anoxygenic phototrophic bacterium isolated from an alkaline siliceous hot spring mat community in Yellowstone National Park, WY, USA.</title>
        <authorList>
            <person name="Saini M.K."/>
            <person name="Yoshida S."/>
            <person name="Sebastian A."/>
            <person name="Hirose S."/>
            <person name="Hara E."/>
            <person name="Tamaki H."/>
            <person name="Soulier N.T."/>
            <person name="Albert I."/>
            <person name="Hanada S."/>
            <person name="Bryant D.A."/>
            <person name="Tank M."/>
        </authorList>
    </citation>
    <scope>NUCLEOTIDE SEQUENCE</scope>
    <source>
        <strain evidence="6">MS-P2</strain>
    </source>
</reference>
<dbReference type="SMART" id="SM00046">
    <property type="entry name" value="DAGKc"/>
    <property type="match status" value="1"/>
</dbReference>
<name>A0A975YIU8_9PROT</name>
<evidence type="ECO:0000256" key="3">
    <source>
        <dbReference type="ARBA" id="ARBA00022777"/>
    </source>
</evidence>
<protein>
    <submittedName>
        <fullName evidence="6">Diacylglycerol kinase family lipid kinase</fullName>
    </submittedName>
</protein>
<dbReference type="AlphaFoldDB" id="A0A975YIU8"/>
<dbReference type="InterPro" id="IPR045540">
    <property type="entry name" value="YegS/DAGK_C"/>
</dbReference>